<gene>
    <name evidence="2" type="ORF">FE257_009127</name>
</gene>
<reference evidence="2" key="2">
    <citation type="submission" date="2020-02" db="EMBL/GenBank/DDBJ databases">
        <authorList>
            <person name="Gilchrist C.L.M."/>
            <person name="Chooi Y.-H."/>
        </authorList>
    </citation>
    <scope>NUCLEOTIDE SEQUENCE</scope>
    <source>
        <strain evidence="2">MST-FP2251</strain>
    </source>
</reference>
<feature type="chain" id="PRO_5041998678" evidence="1">
    <location>
        <begin position="22"/>
        <end position="103"/>
    </location>
</feature>
<evidence type="ECO:0000313" key="3">
    <source>
        <dbReference type="Proteomes" id="UP001194746"/>
    </source>
</evidence>
<proteinExistence type="predicted"/>
<organism evidence="2 3">
    <name type="scientific">Aspergillus nanangensis</name>
    <dbReference type="NCBI Taxonomy" id="2582783"/>
    <lineage>
        <taxon>Eukaryota</taxon>
        <taxon>Fungi</taxon>
        <taxon>Dikarya</taxon>
        <taxon>Ascomycota</taxon>
        <taxon>Pezizomycotina</taxon>
        <taxon>Eurotiomycetes</taxon>
        <taxon>Eurotiomycetidae</taxon>
        <taxon>Eurotiales</taxon>
        <taxon>Aspergillaceae</taxon>
        <taxon>Aspergillus</taxon>
        <taxon>Aspergillus subgen. Circumdati</taxon>
    </lineage>
</organism>
<keyword evidence="1" id="KW-0732">Signal</keyword>
<name>A0AAD4CWR8_ASPNN</name>
<evidence type="ECO:0000313" key="2">
    <source>
        <dbReference type="EMBL" id="KAF9894154.1"/>
    </source>
</evidence>
<dbReference type="Proteomes" id="UP001194746">
    <property type="component" value="Unassembled WGS sequence"/>
</dbReference>
<keyword evidence="3" id="KW-1185">Reference proteome</keyword>
<dbReference type="AlphaFoldDB" id="A0AAD4CWR8"/>
<feature type="signal peptide" evidence="1">
    <location>
        <begin position="1"/>
        <end position="21"/>
    </location>
</feature>
<evidence type="ECO:0000256" key="1">
    <source>
        <dbReference type="SAM" id="SignalP"/>
    </source>
</evidence>
<protein>
    <submittedName>
        <fullName evidence="2">Uncharacterized protein</fullName>
    </submittedName>
</protein>
<sequence length="103" mass="10769">MPSTIVTSIIASIAALSSVQAAGIDEVSLTFYTAPSNDQFHQVFPTNLTSIPIENPMTVTHIYNPGGAQCVITGTKGESVNVPIGDHKLQEPQPLKSGFCGGL</sequence>
<comment type="caution">
    <text evidence="2">The sequence shown here is derived from an EMBL/GenBank/DDBJ whole genome shotgun (WGS) entry which is preliminary data.</text>
</comment>
<accession>A0AAD4CWR8</accession>
<reference evidence="2" key="1">
    <citation type="journal article" date="2019" name="Beilstein J. Org. Chem.">
        <title>Nanangenines: drimane sesquiterpenoids as the dominant metabolite cohort of a novel Australian fungus, Aspergillus nanangensis.</title>
        <authorList>
            <person name="Lacey H.J."/>
            <person name="Gilchrist C.L.M."/>
            <person name="Crombie A."/>
            <person name="Kalaitzis J.A."/>
            <person name="Vuong D."/>
            <person name="Rutledge P.J."/>
            <person name="Turner P."/>
            <person name="Pitt J.I."/>
            <person name="Lacey E."/>
            <person name="Chooi Y.H."/>
            <person name="Piggott A.M."/>
        </authorList>
    </citation>
    <scope>NUCLEOTIDE SEQUENCE</scope>
    <source>
        <strain evidence="2">MST-FP2251</strain>
    </source>
</reference>
<dbReference type="EMBL" id="VCAU01000005">
    <property type="protein sequence ID" value="KAF9894154.1"/>
    <property type="molecule type" value="Genomic_DNA"/>
</dbReference>